<dbReference type="STRING" id="1367852.SAMN05216516_10972"/>
<proteinExistence type="predicted"/>
<gene>
    <name evidence="1" type="ORF">SAMN05216516_10972</name>
</gene>
<keyword evidence="2" id="KW-1185">Reference proteome</keyword>
<name>A0A1I4ZNG1_9GAMM</name>
<evidence type="ECO:0000313" key="1">
    <source>
        <dbReference type="EMBL" id="SFN51806.1"/>
    </source>
</evidence>
<sequence length="58" mass="6633">MAMGKQPGLTQVRDVMQGREQESCVLFLHPQVDMNSDRLACWVLKKSCRLLADWQNAV</sequence>
<protein>
    <submittedName>
        <fullName evidence="1">Uncharacterized protein</fullName>
    </submittedName>
</protein>
<reference evidence="2" key="1">
    <citation type="submission" date="2016-10" db="EMBL/GenBank/DDBJ databases">
        <authorList>
            <person name="Varghese N."/>
            <person name="Submissions S."/>
        </authorList>
    </citation>
    <scope>NUCLEOTIDE SEQUENCE [LARGE SCALE GENOMIC DNA]</scope>
    <source>
        <strain evidence="2">N6PO6</strain>
    </source>
</reference>
<accession>A0A1I4ZNG1</accession>
<dbReference type="EMBL" id="FOVC01000009">
    <property type="protein sequence ID" value="SFN51806.1"/>
    <property type="molecule type" value="Genomic_DNA"/>
</dbReference>
<dbReference type="AlphaFoldDB" id="A0A1I4ZNG1"/>
<dbReference type="Proteomes" id="UP000242222">
    <property type="component" value="Unassembled WGS sequence"/>
</dbReference>
<evidence type="ECO:0000313" key="2">
    <source>
        <dbReference type="Proteomes" id="UP000242222"/>
    </source>
</evidence>
<organism evidence="1 2">
    <name type="scientific">Izhakiella capsodis</name>
    <dbReference type="NCBI Taxonomy" id="1367852"/>
    <lineage>
        <taxon>Bacteria</taxon>
        <taxon>Pseudomonadati</taxon>
        <taxon>Pseudomonadota</taxon>
        <taxon>Gammaproteobacteria</taxon>
        <taxon>Enterobacterales</taxon>
        <taxon>Erwiniaceae</taxon>
        <taxon>Izhakiella</taxon>
    </lineage>
</organism>